<organism evidence="1 2">
    <name type="scientific">Mytilus galloprovincialis</name>
    <name type="common">Mediterranean mussel</name>
    <dbReference type="NCBI Taxonomy" id="29158"/>
    <lineage>
        <taxon>Eukaryota</taxon>
        <taxon>Metazoa</taxon>
        <taxon>Spiralia</taxon>
        <taxon>Lophotrochozoa</taxon>
        <taxon>Mollusca</taxon>
        <taxon>Bivalvia</taxon>
        <taxon>Autobranchia</taxon>
        <taxon>Pteriomorphia</taxon>
        <taxon>Mytilida</taxon>
        <taxon>Mytiloidea</taxon>
        <taxon>Mytilidae</taxon>
        <taxon>Mytilinae</taxon>
        <taxon>Mytilus</taxon>
    </lineage>
</organism>
<dbReference type="AlphaFoldDB" id="A0A8B6DTF4"/>
<dbReference type="Proteomes" id="UP000596742">
    <property type="component" value="Unassembled WGS sequence"/>
</dbReference>
<accession>A0A8B6DTF4</accession>
<reference evidence="1" key="1">
    <citation type="submission" date="2018-11" db="EMBL/GenBank/DDBJ databases">
        <authorList>
            <person name="Alioto T."/>
            <person name="Alioto T."/>
        </authorList>
    </citation>
    <scope>NUCLEOTIDE SEQUENCE</scope>
</reference>
<evidence type="ECO:0000313" key="1">
    <source>
        <dbReference type="EMBL" id="VDI24894.1"/>
    </source>
</evidence>
<keyword evidence="2" id="KW-1185">Reference proteome</keyword>
<evidence type="ECO:0000313" key="2">
    <source>
        <dbReference type="Proteomes" id="UP000596742"/>
    </source>
</evidence>
<sequence length="151" mass="17617">MLFIIQYAAVIKEILVVFFTNVTLQTQLKLSLCHRDVKYHLKLAFGLKSIAPYKILQLTTEESRLVYSVIPQRMDVNYLYFTRSINTTLLQTWYRVSTGPMDNIIGFTRDTFVEITTNIESQEERRLQNTELGYPEHPRAATTDDVECFLV</sequence>
<dbReference type="EMBL" id="UYJE01004089">
    <property type="protein sequence ID" value="VDI24894.1"/>
    <property type="molecule type" value="Genomic_DNA"/>
</dbReference>
<name>A0A8B6DTF4_MYTGA</name>
<dbReference type="OrthoDB" id="5986978at2759"/>
<proteinExistence type="predicted"/>
<protein>
    <submittedName>
        <fullName evidence="1">Uncharacterized protein</fullName>
    </submittedName>
</protein>
<gene>
    <name evidence="1" type="ORF">MGAL_10B087354</name>
</gene>
<comment type="caution">
    <text evidence="1">The sequence shown here is derived from an EMBL/GenBank/DDBJ whole genome shotgun (WGS) entry which is preliminary data.</text>
</comment>